<dbReference type="PANTHER" id="PTHR42850">
    <property type="entry name" value="METALLOPHOSPHOESTERASE"/>
    <property type="match status" value="1"/>
</dbReference>
<reference evidence="3 4" key="1">
    <citation type="submission" date="2015-09" db="EMBL/GenBank/DDBJ databases">
        <title>Draft genome sequence of Kouleothrix aurantiaca JCM 19913.</title>
        <authorList>
            <person name="Hemp J."/>
        </authorList>
    </citation>
    <scope>NUCLEOTIDE SEQUENCE [LARGE SCALE GENOMIC DNA]</scope>
    <source>
        <strain evidence="3 4">COM-B</strain>
    </source>
</reference>
<dbReference type="PIRSF" id="PIRSF000883">
    <property type="entry name" value="Pesterase_MJ0912"/>
    <property type="match status" value="1"/>
</dbReference>
<dbReference type="InterPro" id="IPR011152">
    <property type="entry name" value="Pesterase_MJ0912"/>
</dbReference>
<dbReference type="Pfam" id="PF12850">
    <property type="entry name" value="Metallophos_2"/>
    <property type="match status" value="1"/>
</dbReference>
<feature type="domain" description="Calcineurin-like phosphoesterase" evidence="2">
    <location>
        <begin position="3"/>
        <end position="189"/>
    </location>
</feature>
<accession>A0A0P9HA11</accession>
<comment type="caution">
    <text evidence="3">The sequence shown here is derived from an EMBL/GenBank/DDBJ whole genome shotgun (WGS) entry which is preliminary data.</text>
</comment>
<sequence>MDRIAIISDIHGNLPALRATLGDIAARGITRIFCLGDLVGKGPHSDQAVDICRAACEATVRGNWDDFILNETDKPTLQWHRQRLGPARLDYLGTLPNVLEFAMSGKRIRLFHASQESVYHRVQMDDSRDIHMAMFTNTPFTGDGPAPDVVGYGDIHSAYAKSFRNRTLFNAGSVGNPLDITQASYAILEGTYGSSAASPFGLQLIRVPYDIERAISDAAALGMPELAAYANELRTARYRGRKVDVE</sequence>
<dbReference type="PANTHER" id="PTHR42850:SF2">
    <property type="entry name" value="BLL5683 PROTEIN"/>
    <property type="match status" value="1"/>
</dbReference>
<dbReference type="AlphaFoldDB" id="A0A0P9HA11"/>
<dbReference type="GO" id="GO:0005737">
    <property type="term" value="C:cytoplasm"/>
    <property type="evidence" value="ECO:0007669"/>
    <property type="project" value="TreeGrafter"/>
</dbReference>
<protein>
    <submittedName>
        <fullName evidence="3">Serine/threonine protein phosphatase</fullName>
    </submittedName>
</protein>
<gene>
    <name evidence="3" type="ORF">SE17_23070</name>
</gene>
<evidence type="ECO:0000313" key="3">
    <source>
        <dbReference type="EMBL" id="KPV51112.1"/>
    </source>
</evidence>
<proteinExistence type="inferred from homology"/>
<dbReference type="InterPro" id="IPR050126">
    <property type="entry name" value="Ap4A_hydrolase"/>
</dbReference>
<organism evidence="3 4">
    <name type="scientific">Kouleothrix aurantiaca</name>
    <dbReference type="NCBI Taxonomy" id="186479"/>
    <lineage>
        <taxon>Bacteria</taxon>
        <taxon>Bacillati</taxon>
        <taxon>Chloroflexota</taxon>
        <taxon>Chloroflexia</taxon>
        <taxon>Chloroflexales</taxon>
        <taxon>Roseiflexineae</taxon>
        <taxon>Roseiflexaceae</taxon>
        <taxon>Kouleothrix</taxon>
    </lineage>
</organism>
<keyword evidence="4" id="KW-1185">Reference proteome</keyword>
<name>A0A0P9HA11_9CHLR</name>
<evidence type="ECO:0000313" key="4">
    <source>
        <dbReference type="Proteomes" id="UP000050509"/>
    </source>
</evidence>
<dbReference type="InterPro" id="IPR029052">
    <property type="entry name" value="Metallo-depent_PP-like"/>
</dbReference>
<dbReference type="GO" id="GO:0016791">
    <property type="term" value="F:phosphatase activity"/>
    <property type="evidence" value="ECO:0007669"/>
    <property type="project" value="TreeGrafter"/>
</dbReference>
<dbReference type="SUPFAM" id="SSF56300">
    <property type="entry name" value="Metallo-dependent phosphatases"/>
    <property type="match status" value="1"/>
</dbReference>
<evidence type="ECO:0000256" key="1">
    <source>
        <dbReference type="ARBA" id="ARBA00008950"/>
    </source>
</evidence>
<comment type="similarity">
    <text evidence="1">Belongs to the metallophosphoesterase superfamily. YfcE family.</text>
</comment>
<dbReference type="EMBL" id="LJCR01001063">
    <property type="protein sequence ID" value="KPV51112.1"/>
    <property type="molecule type" value="Genomic_DNA"/>
</dbReference>
<dbReference type="InterPro" id="IPR024654">
    <property type="entry name" value="Calcineurin-like_PHP_lpxH"/>
</dbReference>
<evidence type="ECO:0000259" key="2">
    <source>
        <dbReference type="Pfam" id="PF12850"/>
    </source>
</evidence>
<dbReference type="Proteomes" id="UP000050509">
    <property type="component" value="Unassembled WGS sequence"/>
</dbReference>
<dbReference type="PATRIC" id="fig|186479.3.peg.302"/>
<dbReference type="Gene3D" id="3.60.21.10">
    <property type="match status" value="1"/>
</dbReference>